<dbReference type="SUPFAM" id="SSF53639">
    <property type="entry name" value="AraD/HMP-PK domain-like"/>
    <property type="match status" value="1"/>
</dbReference>
<dbReference type="GO" id="GO:0046872">
    <property type="term" value="F:metal ion binding"/>
    <property type="evidence" value="ECO:0007669"/>
    <property type="project" value="UniProtKB-KW"/>
</dbReference>
<dbReference type="GO" id="GO:0019323">
    <property type="term" value="P:pentose catabolic process"/>
    <property type="evidence" value="ECO:0007669"/>
    <property type="project" value="TreeGrafter"/>
</dbReference>
<dbReference type="Proteomes" id="UP000092177">
    <property type="component" value="Chromosome 4"/>
</dbReference>
<accession>A0A1B7YH51</accession>
<dbReference type="GO" id="GO:0016832">
    <property type="term" value="F:aldehyde-lyase activity"/>
    <property type="evidence" value="ECO:0007669"/>
    <property type="project" value="TreeGrafter"/>
</dbReference>
<organism evidence="4 5">
    <name type="scientific">Colletotrichum higginsianum (strain IMI 349063)</name>
    <name type="common">Crucifer anthracnose fungus</name>
    <dbReference type="NCBI Taxonomy" id="759273"/>
    <lineage>
        <taxon>Eukaryota</taxon>
        <taxon>Fungi</taxon>
        <taxon>Dikarya</taxon>
        <taxon>Ascomycota</taxon>
        <taxon>Pezizomycotina</taxon>
        <taxon>Sordariomycetes</taxon>
        <taxon>Hypocreomycetidae</taxon>
        <taxon>Glomerellales</taxon>
        <taxon>Glomerellaceae</taxon>
        <taxon>Colletotrichum</taxon>
        <taxon>Colletotrichum destructivum species complex</taxon>
    </lineage>
</organism>
<dbReference type="PANTHER" id="PTHR22789">
    <property type="entry name" value="FUCULOSE PHOSPHATE ALDOLASE"/>
    <property type="match status" value="1"/>
</dbReference>
<gene>
    <name evidence="4" type="ORF">CH63R_06840</name>
</gene>
<evidence type="ECO:0000313" key="5">
    <source>
        <dbReference type="Proteomes" id="UP000092177"/>
    </source>
</evidence>
<dbReference type="InterPro" id="IPR001303">
    <property type="entry name" value="Aldolase_II/adducin_N"/>
</dbReference>
<protein>
    <submittedName>
        <fullName evidence="4">Class II Aldolase and Adducin domain-containing protein</fullName>
    </submittedName>
</protein>
<dbReference type="VEuPathDB" id="FungiDB:CH63R_06840"/>
<dbReference type="InterPro" id="IPR050197">
    <property type="entry name" value="Aldolase_class_II_sugar_metab"/>
</dbReference>
<dbReference type="Gene3D" id="3.40.225.10">
    <property type="entry name" value="Class II aldolase/adducin N-terminal domain"/>
    <property type="match status" value="1"/>
</dbReference>
<dbReference type="GeneID" id="28865922"/>
<dbReference type="EMBL" id="LTAN01000004">
    <property type="protein sequence ID" value="OBR11148.1"/>
    <property type="molecule type" value="Genomic_DNA"/>
</dbReference>
<evidence type="ECO:0000259" key="3">
    <source>
        <dbReference type="SMART" id="SM01007"/>
    </source>
</evidence>
<sequence length="787" mass="85562">MIGSGPEAGQIGVGAWSPAFDAITPSPILIGVLESLQKTNNTLPPQRNMSSLQRSAALQGHFRKFIDGSHILHLHQVVDAYGHLSFRHPFRPDTFVMSLNIAPAQVSSPEDLIAYKVEDAEPVQENTLPGFAERRIHSEIYKRHPEVNAVVHSHSEAVVPYTISGVPLRAVSHMCGFLGPDGLPVFDAADHMQKDDHPDLLVRTEAMGAALAKHFDDGNKVTLMRGHGFTVVADRIELAVMRAVYTQKNAGIQTTALMLQGVTGTTGGGGVKGLSREECAGSDQTTRWSMMRPWNLWVREVEVNNLLILRQRFLVMPPTRKQGNDDLSIQLLDPGTLLHPGSVILGHIIRKSEIAAPLATVSVRFLGRAKAKLAVSDGDNGMIYYRSRFNLWSDSAVVDVVHEGPVDVSPGDGNSQSWPFTLELPTHTDAGLVNASEEDSARKACFLRPPGAAEAAAGVPAQPLPGTFYYDHSGSSKHWQGFVEYWIQAELVEHGKRSKVVQAALPVRVSPPPSPAPPISDLRLMTRKVAGSVSSQRLMPGMETAELSFRHKTLRLFGSSKVPTFHYTLHVQYPTVFQLGSMSTIPLLVHVTPNKEKTSDVIENVTRTVSLKFAGLELRTTTSVICPDKPEPYLASKTQKFPLSQISDFLRPVEGTVVLPCGPNEEPLDLGAVMGVQVDARGRFTSAPRHRLSCSTTNPTVLPSFTTYCVKVEHALYWEVQISVAGELWRGQGNQEILLLPPCEDASGSAAFPPPAYEEPPADVESSDLAMVFEGGFGLIATSASSD</sequence>
<dbReference type="Gene3D" id="2.60.40.640">
    <property type="match status" value="1"/>
</dbReference>
<dbReference type="Pfam" id="PF00596">
    <property type="entry name" value="Aldolase_II"/>
    <property type="match status" value="1"/>
</dbReference>
<evidence type="ECO:0000256" key="2">
    <source>
        <dbReference type="ARBA" id="ARBA00023239"/>
    </source>
</evidence>
<evidence type="ECO:0000313" key="4">
    <source>
        <dbReference type="EMBL" id="OBR11148.1"/>
    </source>
</evidence>
<comment type="caution">
    <text evidence="4">The sequence shown here is derived from an EMBL/GenBank/DDBJ whole genome shotgun (WGS) entry which is preliminary data.</text>
</comment>
<dbReference type="OrthoDB" id="2932980at2759"/>
<name>A0A1B7YH51_COLHI</name>
<dbReference type="PANTHER" id="PTHR22789:SF0">
    <property type="entry name" value="3-OXO-TETRONATE 4-PHOSPHATE DECARBOXYLASE-RELATED"/>
    <property type="match status" value="1"/>
</dbReference>
<keyword evidence="2" id="KW-0456">Lyase</keyword>
<dbReference type="AlphaFoldDB" id="A0A1B7YH51"/>
<keyword evidence="1" id="KW-0479">Metal-binding</keyword>
<dbReference type="SMART" id="SM01007">
    <property type="entry name" value="Aldolase_II"/>
    <property type="match status" value="1"/>
</dbReference>
<evidence type="ECO:0000256" key="1">
    <source>
        <dbReference type="ARBA" id="ARBA00022723"/>
    </source>
</evidence>
<dbReference type="InterPro" id="IPR036409">
    <property type="entry name" value="Aldolase_II/adducin_N_sf"/>
</dbReference>
<proteinExistence type="predicted"/>
<dbReference type="InterPro" id="IPR014752">
    <property type="entry name" value="Arrestin-like_C"/>
</dbReference>
<dbReference type="KEGG" id="chig:CH63R_06840"/>
<dbReference type="RefSeq" id="XP_018159665.1">
    <property type="nucleotide sequence ID" value="XM_018301815.1"/>
</dbReference>
<dbReference type="GO" id="GO:0005829">
    <property type="term" value="C:cytosol"/>
    <property type="evidence" value="ECO:0007669"/>
    <property type="project" value="TreeGrafter"/>
</dbReference>
<reference evidence="5" key="1">
    <citation type="journal article" date="2017" name="BMC Genomics">
        <title>Gapless genome assembly of Colletotrichum higginsianum reveals chromosome structure and association of transposable elements with secondary metabolite gene clusters.</title>
        <authorList>
            <person name="Dallery J.-F."/>
            <person name="Lapalu N."/>
            <person name="Zampounis A."/>
            <person name="Pigne S."/>
            <person name="Luyten I."/>
            <person name="Amselem J."/>
            <person name="Wittenberg A.H.J."/>
            <person name="Zhou S."/>
            <person name="de Queiroz M.V."/>
            <person name="Robin G.P."/>
            <person name="Auger A."/>
            <person name="Hainaut M."/>
            <person name="Henrissat B."/>
            <person name="Kim K.-T."/>
            <person name="Lee Y.-H."/>
            <person name="Lespinet O."/>
            <person name="Schwartz D.C."/>
            <person name="Thon M.R."/>
            <person name="O'Connell R.J."/>
        </authorList>
    </citation>
    <scope>NUCLEOTIDE SEQUENCE [LARGE SCALE GENOMIC DNA]</scope>
    <source>
        <strain evidence="5">IMI 349063</strain>
    </source>
</reference>
<keyword evidence="5" id="KW-1185">Reference proteome</keyword>
<feature type="domain" description="Class II aldolase/adducin N-terminal" evidence="3">
    <location>
        <begin position="63"/>
        <end position="254"/>
    </location>
</feature>